<accession>H9D1F7</accession>
<evidence type="ECO:0000313" key="2">
    <source>
        <dbReference type="Proteomes" id="UP000004791"/>
    </source>
</evidence>
<dbReference type="Gene3D" id="3.30.460.10">
    <property type="entry name" value="Beta Polymerase, domain 2"/>
    <property type="match status" value="1"/>
</dbReference>
<dbReference type="GeneID" id="14016718"/>
<dbReference type="SUPFAM" id="SSF81301">
    <property type="entry name" value="Nucleotidyltransferase"/>
    <property type="match status" value="1"/>
</dbReference>
<name>H9D1F7_9CAUD</name>
<keyword evidence="2" id="KW-1185">Reference proteome</keyword>
<dbReference type="RefSeq" id="YP_007010544.1">
    <property type="nucleotide sequence ID" value="NC_019540.1"/>
</dbReference>
<dbReference type="EMBL" id="JQ446452">
    <property type="protein sequence ID" value="AFE86199.1"/>
    <property type="molecule type" value="Genomic_DNA"/>
</dbReference>
<reference evidence="1 2" key="1">
    <citation type="journal article" date="2012" name="J. Virol.">
        <title>Sequence and structural characterization of great salt lake bacteriophage CW02, a member of the T7-like supergroup.</title>
        <authorList>
            <person name="Shen P.S."/>
            <person name="Domek M.J."/>
            <person name="Sanz-Garcia E."/>
            <person name="Makaju A."/>
            <person name="Taylor R.M."/>
            <person name="Hoggan R."/>
            <person name="Culumber M.D."/>
            <person name="Oberg C.J."/>
            <person name="Breakwell D.P."/>
            <person name="Prince J.T."/>
            <person name="Belnap D.M."/>
        </authorList>
    </citation>
    <scope>NUCLEOTIDE SEQUENCE [LARGE SCALE GENOMIC DNA]</scope>
</reference>
<proteinExistence type="predicted"/>
<dbReference type="Pfam" id="PF26128">
    <property type="entry name" value="Gad2"/>
    <property type="match status" value="1"/>
</dbReference>
<protein>
    <submittedName>
        <fullName evidence="1">Poly-A polymerase</fullName>
    </submittedName>
</protein>
<organism evidence="1 2">
    <name type="scientific">Salinivibrio phage CW02</name>
    <dbReference type="NCBI Taxonomy" id="1161935"/>
    <lineage>
        <taxon>Viruses</taxon>
        <taxon>Duplodnaviria</taxon>
        <taxon>Heunggongvirae</taxon>
        <taxon>Uroviricota</taxon>
        <taxon>Caudoviricetes</taxon>
        <taxon>Zobellviridae</taxon>
        <taxon>Salinovirus</taxon>
        <taxon>Salinovirus utanense</taxon>
    </lineage>
</organism>
<dbReference type="InterPro" id="IPR043519">
    <property type="entry name" value="NT_sf"/>
</dbReference>
<sequence length="191" mass="21550">MEAPQRVLNYMKMLEIVTGEEVYVAGGAARDLFHGKEPRDYDVFIPKLVSNPAAIASCAIGSGIAHSNFQPKYGEGGADDNFIGVFKSSIFEVVPMEQYGEGNIRRVPGQGRPRKRYDIDLICREVDGDTIEDVVKGFDANFNYYWFGSDGEIKFLDEAIHLTQEVKVFSDVNRRPEYLQRVLRKLGVYNV</sequence>
<dbReference type="Proteomes" id="UP000004791">
    <property type="component" value="Segment"/>
</dbReference>
<evidence type="ECO:0000313" key="1">
    <source>
        <dbReference type="EMBL" id="AFE86199.1"/>
    </source>
</evidence>
<dbReference type="KEGG" id="vg:14016718"/>